<organism evidence="5 6">
    <name type="scientific">Spiroplasma culicicola AES-1</name>
    <dbReference type="NCBI Taxonomy" id="1276246"/>
    <lineage>
        <taxon>Bacteria</taxon>
        <taxon>Bacillati</taxon>
        <taxon>Mycoplasmatota</taxon>
        <taxon>Mollicutes</taxon>
        <taxon>Entomoplasmatales</taxon>
        <taxon>Spiroplasmataceae</taxon>
        <taxon>Spiroplasma</taxon>
    </lineage>
</organism>
<proteinExistence type="inferred from homology"/>
<dbReference type="FunFam" id="3.20.20.80:FF:000004">
    <property type="entry name" value="Beta-glucosidase 6-phospho-beta-glucosidase"/>
    <property type="match status" value="1"/>
</dbReference>
<protein>
    <submittedName>
        <fullName evidence="5">6-phospho-beta-glucosidase</fullName>
    </submittedName>
</protein>
<dbReference type="GO" id="GO:0008422">
    <property type="term" value="F:beta-glucosidase activity"/>
    <property type="evidence" value="ECO:0007669"/>
    <property type="project" value="TreeGrafter"/>
</dbReference>
<dbReference type="HOGENOM" id="CLU_001859_0_2_14"/>
<dbReference type="PANTHER" id="PTHR10353">
    <property type="entry name" value="GLYCOSYL HYDROLASE"/>
    <property type="match status" value="1"/>
</dbReference>
<evidence type="ECO:0000256" key="3">
    <source>
        <dbReference type="ARBA" id="ARBA00023295"/>
    </source>
</evidence>
<dbReference type="Pfam" id="PF00232">
    <property type="entry name" value="Glyco_hydro_1"/>
    <property type="match status" value="1"/>
</dbReference>
<dbReference type="eggNOG" id="COG2723">
    <property type="taxonomic scope" value="Bacteria"/>
</dbReference>
<comment type="similarity">
    <text evidence="1 4">Belongs to the glycosyl hydrolase 1 family.</text>
</comment>
<dbReference type="PATRIC" id="fig|1276246.3.peg.674"/>
<evidence type="ECO:0000256" key="4">
    <source>
        <dbReference type="RuleBase" id="RU003690"/>
    </source>
</evidence>
<evidence type="ECO:0000313" key="5">
    <source>
        <dbReference type="EMBL" id="AHI53016.1"/>
    </source>
</evidence>
<evidence type="ECO:0000256" key="2">
    <source>
        <dbReference type="ARBA" id="ARBA00022801"/>
    </source>
</evidence>
<keyword evidence="2" id="KW-0378">Hydrolase</keyword>
<dbReference type="InterPro" id="IPR017853">
    <property type="entry name" value="GH"/>
</dbReference>
<dbReference type="STRING" id="1276246.SCULI_v1c06750"/>
<keyword evidence="3" id="KW-0326">Glycosidase</keyword>
<dbReference type="GO" id="GO:0016052">
    <property type="term" value="P:carbohydrate catabolic process"/>
    <property type="evidence" value="ECO:0007669"/>
    <property type="project" value="TreeGrafter"/>
</dbReference>
<dbReference type="OrthoDB" id="391810at2"/>
<reference evidence="5 6" key="1">
    <citation type="journal article" date="2014" name="Genome Biol. Evol.">
        <title>Molecular evolution of the substrate utilization strategies and putative virulence factors in mosquito-associated Spiroplasma species.</title>
        <authorList>
            <person name="Chang T.H."/>
            <person name="Lo W.S."/>
            <person name="Ku C."/>
            <person name="Chen L.L."/>
            <person name="Kuo C.H."/>
        </authorList>
    </citation>
    <scope>NUCLEOTIDE SEQUENCE [LARGE SCALE GENOMIC DNA]</scope>
    <source>
        <strain evidence="5">AES-1</strain>
    </source>
</reference>
<dbReference type="Gene3D" id="3.20.20.80">
    <property type="entry name" value="Glycosidases"/>
    <property type="match status" value="1"/>
</dbReference>
<name>W6A7Q2_9MOLU</name>
<keyword evidence="6" id="KW-1185">Reference proteome</keyword>
<dbReference type="AlphaFoldDB" id="W6A7Q2"/>
<dbReference type="RefSeq" id="WP_158499960.1">
    <property type="nucleotide sequence ID" value="NZ_CP006681.1"/>
</dbReference>
<gene>
    <name evidence="5" type="primary">bgl7</name>
    <name evidence="5" type="ORF">SCULI_v1c06750</name>
</gene>
<dbReference type="PRINTS" id="PR00131">
    <property type="entry name" value="GLHYDRLASE1"/>
</dbReference>
<dbReference type="SUPFAM" id="SSF51445">
    <property type="entry name" value="(Trans)glycosidases"/>
    <property type="match status" value="1"/>
</dbReference>
<dbReference type="EMBL" id="CP006681">
    <property type="protein sequence ID" value="AHI53016.1"/>
    <property type="molecule type" value="Genomic_DNA"/>
</dbReference>
<dbReference type="KEGG" id="scq:SCULI_v1c06750"/>
<evidence type="ECO:0000256" key="1">
    <source>
        <dbReference type="ARBA" id="ARBA00010838"/>
    </source>
</evidence>
<evidence type="ECO:0000313" key="6">
    <source>
        <dbReference type="Proteomes" id="UP000019267"/>
    </source>
</evidence>
<dbReference type="Proteomes" id="UP000019267">
    <property type="component" value="Chromosome"/>
</dbReference>
<dbReference type="PANTHER" id="PTHR10353:SF122">
    <property type="entry name" value="6-PHOSPHO-BETA-GLUCOSIDASE ASCB-RELATED"/>
    <property type="match status" value="1"/>
</dbReference>
<accession>W6A7Q2</accession>
<dbReference type="InterPro" id="IPR001360">
    <property type="entry name" value="Glyco_hydro_1"/>
</dbReference>
<sequence length="482" mass="55342">MKTFGNNFLIGGATAAKHIEGCWKEGNKGPTIADMVRWNPNLDRKNTMAEKLMTTEKLQEAMSNNSTYFYPNRTAISHYEMYKEDIALFGEAKMNCYRMSIAWARIFPNGDDKEPNLEGVNFYHNLFKELKKYNIKPIVTMMHYDLPLNLAINYDGFASEYTLQQFIRYAEFILNEYKDDVEYWIPINEFNVLIFSQWNGAGLLNDDLKLKEKTILARRNYFIAQAKVKELAKKINNNNVIGAMCAATPLYPYDSDPNLVLQADEFAEDFIYSNFDILLNGKMSKPNEIRLKKKGINFNFSQEEQKLLMNNVADFMAISYYSSGVIGGKEKTAGNLSIIGSNPKLKSSEWGWQMDPVGLKIILHRLYARYEKPIFIAENGLGALDTVEENEIINDDYRIEYLKEHLKSIIEVVDEGVNMMGYVMWGIIDLPSGSTLEMSKRYGIIYVDINDEGSGSKKRIKKKSFDWFKNVCESNGACLNIK</sequence>
<dbReference type="GO" id="GO:0005829">
    <property type="term" value="C:cytosol"/>
    <property type="evidence" value="ECO:0007669"/>
    <property type="project" value="TreeGrafter"/>
</dbReference>